<feature type="active site" description="Nucleophile" evidence="7">
    <location>
        <position position="406"/>
    </location>
</feature>
<dbReference type="GO" id="GO:0006465">
    <property type="term" value="P:signal peptide processing"/>
    <property type="evidence" value="ECO:0007669"/>
    <property type="project" value="InterPro"/>
</dbReference>
<evidence type="ECO:0000256" key="2">
    <source>
        <dbReference type="ARBA" id="ARBA00008683"/>
    </source>
</evidence>
<dbReference type="GO" id="GO:0016020">
    <property type="term" value="C:membrane"/>
    <property type="evidence" value="ECO:0007669"/>
    <property type="project" value="UniProtKB-SubCell"/>
</dbReference>
<dbReference type="PANTHER" id="PTHR33209">
    <property type="entry name" value="PROTEASE 4"/>
    <property type="match status" value="1"/>
</dbReference>
<evidence type="ECO:0000256" key="4">
    <source>
        <dbReference type="ARBA" id="ARBA00022801"/>
    </source>
</evidence>
<feature type="domain" description="Peptidase S49" evidence="8">
    <location>
        <begin position="389"/>
        <end position="539"/>
    </location>
</feature>
<comment type="similarity">
    <text evidence="2">Belongs to the peptidase S49 family.</text>
</comment>
<dbReference type="RefSeq" id="WP_114337908.1">
    <property type="nucleotide sequence ID" value="NZ_QPID01000004.1"/>
</dbReference>
<dbReference type="NCBIfam" id="TIGR00705">
    <property type="entry name" value="SppA_67K"/>
    <property type="match status" value="1"/>
</dbReference>
<keyword evidence="3" id="KW-0645">Protease</keyword>
<dbReference type="PANTHER" id="PTHR33209:SF1">
    <property type="entry name" value="PEPTIDASE S49 DOMAIN-CONTAINING PROTEIN"/>
    <property type="match status" value="1"/>
</dbReference>
<proteinExistence type="inferred from homology"/>
<dbReference type="NCBIfam" id="TIGR00706">
    <property type="entry name" value="SppA_dom"/>
    <property type="match status" value="1"/>
</dbReference>
<dbReference type="Gene3D" id="6.20.330.10">
    <property type="match status" value="1"/>
</dbReference>
<organism evidence="9 10">
    <name type="scientific">Corallincola holothuriorum</name>
    <dbReference type="NCBI Taxonomy" id="2282215"/>
    <lineage>
        <taxon>Bacteria</taxon>
        <taxon>Pseudomonadati</taxon>
        <taxon>Pseudomonadota</taxon>
        <taxon>Gammaproteobacteria</taxon>
        <taxon>Alteromonadales</taxon>
        <taxon>Psychromonadaceae</taxon>
        <taxon>Corallincola</taxon>
    </lineage>
</organism>
<dbReference type="Proteomes" id="UP000252558">
    <property type="component" value="Unassembled WGS sequence"/>
</dbReference>
<dbReference type="EMBL" id="QPID01000004">
    <property type="protein sequence ID" value="RCU50418.1"/>
    <property type="molecule type" value="Genomic_DNA"/>
</dbReference>
<evidence type="ECO:0000256" key="7">
    <source>
        <dbReference type="PIRSR" id="PIRSR001217-1"/>
    </source>
</evidence>
<dbReference type="InterPro" id="IPR004635">
    <property type="entry name" value="Pept_S49_SppA"/>
</dbReference>
<evidence type="ECO:0000256" key="5">
    <source>
        <dbReference type="ARBA" id="ARBA00022825"/>
    </source>
</evidence>
<keyword evidence="5" id="KW-0720">Serine protease</keyword>
<dbReference type="PIRSF" id="PIRSF001217">
    <property type="entry name" value="Protease_4_SppA"/>
    <property type="match status" value="1"/>
</dbReference>
<keyword evidence="10" id="KW-1185">Reference proteome</keyword>
<evidence type="ECO:0000313" key="9">
    <source>
        <dbReference type="EMBL" id="RCU50418.1"/>
    </source>
</evidence>
<dbReference type="InterPro" id="IPR002142">
    <property type="entry name" value="Peptidase_S49"/>
</dbReference>
<sequence length="619" mass="68116">MKYLKKFFSFIGKALTTTRSVLTNLLFVVFLLVFLTTLFADKGPSMPEKAALILSIQGNVVEQKVSVDPAEAFTKQLLGGKEKPKETLLKDIIFAIENAQHDQRIKALVIETRDMAPTGLNKLQAIGAAIEAFKASGKPVFSIGDYYAQHQYYLAAHADEVYLNPQGMVMLEGFGRYRTYFKSLLEKLKVTPHVFRVGTFKSAIEPYIRDDMSPAAKEANMAWMNDLWTAYKQDIATQRGLDEEKLNFSIQSLLSNLKAVDGDFAQMALNTGLVDGLKTREELRQPIIEVVGQDPEHKSFNQVWLQEYLAVIRPHQAPHEHKDRVGIVIAKGTILNGDQPAGTIGGDSTARLLRQARLDDAIKAVVLRVDSPGGSAFASELIRNEVEELKRAGKPVVASMSTYAASGGYWISVSADEIWAAPTTITGSIGIFGMITTIDRALDHIGVHTDGVGTTDIAGLGITRPLDPGVSEIIQRTIEHGYHQFIGLVAEEREMTPEQVDKIAQGRVWSGKQAYELGLVDNLGTLQDAVSAAADLAGLSAYDVDEVQRPMSFREHLVNQLLNGSAMVMANEQGQEFSGFQPQSQIMIELKRMFSDLSVLNELNDPMGAYARCLGCEIY</sequence>
<dbReference type="Gene3D" id="3.90.226.10">
    <property type="entry name" value="2-enoyl-CoA Hydratase, Chain A, domain 1"/>
    <property type="match status" value="3"/>
</dbReference>
<reference evidence="9 10" key="1">
    <citation type="submission" date="2018-07" db="EMBL/GenBank/DDBJ databases">
        <title>Corallincola holothuriorum sp. nov., a new facultative anaerobe isolated from sea cucumber Apostichopus japonicus.</title>
        <authorList>
            <person name="Xia H."/>
        </authorList>
    </citation>
    <scope>NUCLEOTIDE SEQUENCE [LARGE SCALE GENOMIC DNA]</scope>
    <source>
        <strain evidence="9 10">C4</strain>
    </source>
</reference>
<keyword evidence="4" id="KW-0378">Hydrolase</keyword>
<protein>
    <submittedName>
        <fullName evidence="9">Signal peptide peptidase SppA</fullName>
    </submittedName>
</protein>
<comment type="caution">
    <text evidence="9">The sequence shown here is derived from an EMBL/GenBank/DDBJ whole genome shotgun (WGS) entry which is preliminary data.</text>
</comment>
<dbReference type="InterPro" id="IPR004634">
    <property type="entry name" value="Pept_S49_pIV"/>
</dbReference>
<evidence type="ECO:0000259" key="8">
    <source>
        <dbReference type="Pfam" id="PF01343"/>
    </source>
</evidence>
<gene>
    <name evidence="9" type="primary">sppA</name>
    <name evidence="9" type="ORF">DU002_08310</name>
</gene>
<dbReference type="OrthoDB" id="9764363at2"/>
<feature type="active site" description="Proton donor/acceptor" evidence="7">
    <location>
        <position position="201"/>
    </location>
</feature>
<dbReference type="CDD" id="cd07023">
    <property type="entry name" value="S49_Sppa_N_C"/>
    <property type="match status" value="1"/>
</dbReference>
<name>A0A368NJ07_9GAMM</name>
<dbReference type="SUPFAM" id="SSF52096">
    <property type="entry name" value="ClpP/crotonase"/>
    <property type="match status" value="2"/>
</dbReference>
<dbReference type="InterPro" id="IPR029045">
    <property type="entry name" value="ClpP/crotonase-like_dom_sf"/>
</dbReference>
<accession>A0A368NJ07</accession>
<evidence type="ECO:0000256" key="3">
    <source>
        <dbReference type="ARBA" id="ARBA00022670"/>
    </source>
</evidence>
<evidence type="ECO:0000313" key="10">
    <source>
        <dbReference type="Proteomes" id="UP000252558"/>
    </source>
</evidence>
<feature type="domain" description="Peptidase S49" evidence="8">
    <location>
        <begin position="133"/>
        <end position="284"/>
    </location>
</feature>
<keyword evidence="6" id="KW-0472">Membrane</keyword>
<dbReference type="Pfam" id="PF01343">
    <property type="entry name" value="Peptidase_S49"/>
    <property type="match status" value="2"/>
</dbReference>
<dbReference type="GO" id="GO:0008236">
    <property type="term" value="F:serine-type peptidase activity"/>
    <property type="evidence" value="ECO:0007669"/>
    <property type="project" value="UniProtKB-KW"/>
</dbReference>
<comment type="subcellular location">
    <subcellularLocation>
        <location evidence="1">Membrane</location>
    </subcellularLocation>
</comment>
<dbReference type="AlphaFoldDB" id="A0A368NJ07"/>
<dbReference type="InterPro" id="IPR047217">
    <property type="entry name" value="S49_SppA_67K_type_N"/>
</dbReference>
<evidence type="ECO:0000256" key="1">
    <source>
        <dbReference type="ARBA" id="ARBA00004370"/>
    </source>
</evidence>
<dbReference type="CDD" id="cd07018">
    <property type="entry name" value="S49_SppA_67K_type"/>
    <property type="match status" value="1"/>
</dbReference>
<dbReference type="InterPro" id="IPR047272">
    <property type="entry name" value="S49_SppA_C"/>
</dbReference>
<evidence type="ECO:0000256" key="6">
    <source>
        <dbReference type="ARBA" id="ARBA00023136"/>
    </source>
</evidence>